<keyword evidence="2" id="KW-0663">Pyridoxal phosphate</keyword>
<dbReference type="Proteomes" id="UP000185678">
    <property type="component" value="Unassembled WGS sequence"/>
</dbReference>
<dbReference type="RefSeq" id="WP_076399347.1">
    <property type="nucleotide sequence ID" value="NZ_FTOA01000002.1"/>
</dbReference>
<name>A0A1N7JW35_9PROT</name>
<sequence length="504" mass="55040">MEPLSWPDRLRWQQGDGVSSPLILRLCDALRAAIWRGDLQPADRLPSTRTLAVALGIGRNSVMAAYEHLLAEGYLYARHGSGTFVSTDVPDEFHRVGTSGPDETTPAPRPALRVSRMADGMSRFAATLPSRHGQTIVPFRAGIPAVDHFPWPIWTRCLTRRWRAAPQSLACSEDSAGFLPLREEIAAFLRQGRGVRCHADQVIVVSGAQQALDLAARLLLDVGDQVAIEDPGYPGIDGLLRATGAEVIPLPVDAEGVCLPESPVADGCRVALLTPSHNYPLGVTMSLSRRLAWLGWARQRGAWIIEDDYDSDFRFQGRPLTALQGLDVDGRILYVGTFTRALFPGLRLGYLVVPERLIDTARAVRRLSDGGGSVVAQVALADFMRDGHFTAHLRAMRRLYAERCQALEQALASHLGGLLRVPTVEGGVHLNAFLPPGWDDREMVRVLAKNGITTVALSPYYKSTKVESGIILGFTCWSEAQLNGAVCHLERVCNSLLSAPPMVR</sequence>
<evidence type="ECO:0000313" key="8">
    <source>
        <dbReference type="Proteomes" id="UP000185678"/>
    </source>
</evidence>
<evidence type="ECO:0000256" key="2">
    <source>
        <dbReference type="ARBA" id="ARBA00022898"/>
    </source>
</evidence>
<dbReference type="PANTHER" id="PTHR46577">
    <property type="entry name" value="HTH-TYPE TRANSCRIPTIONAL REGULATORY PROTEIN GABR"/>
    <property type="match status" value="1"/>
</dbReference>
<comment type="similarity">
    <text evidence="1">In the C-terminal section; belongs to the class-I pyridoxal-phosphate-dependent aminotransferase family.</text>
</comment>
<accession>A0A1N7JW35</accession>
<dbReference type="STRING" id="80876.SAMN05421779_102493"/>
<dbReference type="SMART" id="SM00345">
    <property type="entry name" value="HTH_GNTR"/>
    <property type="match status" value="1"/>
</dbReference>
<dbReference type="CDD" id="cd07377">
    <property type="entry name" value="WHTH_GntR"/>
    <property type="match status" value="1"/>
</dbReference>
<evidence type="ECO:0000259" key="6">
    <source>
        <dbReference type="PROSITE" id="PS50949"/>
    </source>
</evidence>
<evidence type="ECO:0000256" key="3">
    <source>
        <dbReference type="ARBA" id="ARBA00023015"/>
    </source>
</evidence>
<dbReference type="Gene3D" id="1.10.10.10">
    <property type="entry name" value="Winged helix-like DNA-binding domain superfamily/Winged helix DNA-binding domain"/>
    <property type="match status" value="1"/>
</dbReference>
<organism evidence="7 8">
    <name type="scientific">Insolitispirillum peregrinum</name>
    <dbReference type="NCBI Taxonomy" id="80876"/>
    <lineage>
        <taxon>Bacteria</taxon>
        <taxon>Pseudomonadati</taxon>
        <taxon>Pseudomonadota</taxon>
        <taxon>Alphaproteobacteria</taxon>
        <taxon>Rhodospirillales</taxon>
        <taxon>Novispirillaceae</taxon>
        <taxon>Insolitispirillum</taxon>
    </lineage>
</organism>
<dbReference type="EMBL" id="FTOA01000002">
    <property type="protein sequence ID" value="SIS53530.1"/>
    <property type="molecule type" value="Genomic_DNA"/>
</dbReference>
<evidence type="ECO:0000313" key="7">
    <source>
        <dbReference type="EMBL" id="SIS53530.1"/>
    </source>
</evidence>
<dbReference type="InterPro" id="IPR015424">
    <property type="entry name" value="PyrdxlP-dep_Trfase"/>
</dbReference>
<dbReference type="PROSITE" id="PS50949">
    <property type="entry name" value="HTH_GNTR"/>
    <property type="match status" value="1"/>
</dbReference>
<dbReference type="InterPro" id="IPR000524">
    <property type="entry name" value="Tscrpt_reg_HTH_GntR"/>
</dbReference>
<dbReference type="PANTHER" id="PTHR46577:SF1">
    <property type="entry name" value="HTH-TYPE TRANSCRIPTIONAL REGULATORY PROTEIN GABR"/>
    <property type="match status" value="1"/>
</dbReference>
<dbReference type="InterPro" id="IPR015421">
    <property type="entry name" value="PyrdxlP-dep_Trfase_major"/>
</dbReference>
<keyword evidence="5" id="KW-0804">Transcription</keyword>
<evidence type="ECO:0000256" key="1">
    <source>
        <dbReference type="ARBA" id="ARBA00005384"/>
    </source>
</evidence>
<dbReference type="SUPFAM" id="SSF46785">
    <property type="entry name" value="Winged helix' DNA-binding domain"/>
    <property type="match status" value="1"/>
</dbReference>
<gene>
    <name evidence="7" type="ORF">SAMN05421779_102493</name>
</gene>
<dbReference type="GO" id="GO:0030170">
    <property type="term" value="F:pyridoxal phosphate binding"/>
    <property type="evidence" value="ECO:0007669"/>
    <property type="project" value="InterPro"/>
</dbReference>
<reference evidence="7 8" key="1">
    <citation type="submission" date="2017-01" db="EMBL/GenBank/DDBJ databases">
        <authorList>
            <person name="Mah S.A."/>
            <person name="Swanson W.J."/>
            <person name="Moy G.W."/>
            <person name="Vacquier V.D."/>
        </authorList>
    </citation>
    <scope>NUCLEOTIDE SEQUENCE [LARGE SCALE GENOMIC DNA]</scope>
    <source>
        <strain evidence="7 8">DSM 11589</strain>
    </source>
</reference>
<dbReference type="Gene3D" id="3.40.640.10">
    <property type="entry name" value="Type I PLP-dependent aspartate aminotransferase-like (Major domain)"/>
    <property type="match status" value="1"/>
</dbReference>
<dbReference type="InterPro" id="IPR036388">
    <property type="entry name" value="WH-like_DNA-bd_sf"/>
</dbReference>
<dbReference type="OrthoDB" id="9808770at2"/>
<dbReference type="Pfam" id="PF00392">
    <property type="entry name" value="GntR"/>
    <property type="match status" value="1"/>
</dbReference>
<dbReference type="GO" id="GO:0003677">
    <property type="term" value="F:DNA binding"/>
    <property type="evidence" value="ECO:0007669"/>
    <property type="project" value="UniProtKB-KW"/>
</dbReference>
<keyword evidence="4" id="KW-0238">DNA-binding</keyword>
<dbReference type="AlphaFoldDB" id="A0A1N7JW35"/>
<keyword evidence="8" id="KW-1185">Reference proteome</keyword>
<feature type="domain" description="HTH gntR-type" evidence="6">
    <location>
        <begin position="20"/>
        <end position="88"/>
    </location>
</feature>
<dbReference type="SUPFAM" id="SSF53383">
    <property type="entry name" value="PLP-dependent transferases"/>
    <property type="match status" value="1"/>
</dbReference>
<dbReference type="InterPro" id="IPR036390">
    <property type="entry name" value="WH_DNA-bd_sf"/>
</dbReference>
<dbReference type="InterPro" id="IPR004839">
    <property type="entry name" value="Aminotransferase_I/II_large"/>
</dbReference>
<evidence type="ECO:0000256" key="5">
    <source>
        <dbReference type="ARBA" id="ARBA00023163"/>
    </source>
</evidence>
<dbReference type="Pfam" id="PF00155">
    <property type="entry name" value="Aminotran_1_2"/>
    <property type="match status" value="1"/>
</dbReference>
<proteinExistence type="inferred from homology"/>
<dbReference type="InterPro" id="IPR051446">
    <property type="entry name" value="HTH_trans_reg/aminotransferase"/>
</dbReference>
<dbReference type="CDD" id="cd00609">
    <property type="entry name" value="AAT_like"/>
    <property type="match status" value="1"/>
</dbReference>
<dbReference type="GO" id="GO:0003700">
    <property type="term" value="F:DNA-binding transcription factor activity"/>
    <property type="evidence" value="ECO:0007669"/>
    <property type="project" value="InterPro"/>
</dbReference>
<keyword evidence="3" id="KW-0805">Transcription regulation</keyword>
<protein>
    <submittedName>
        <fullName evidence="7">Transcriptional regulator, GntR family</fullName>
    </submittedName>
</protein>
<evidence type="ECO:0000256" key="4">
    <source>
        <dbReference type="ARBA" id="ARBA00023125"/>
    </source>
</evidence>